<protein>
    <recommendedName>
        <fullName evidence="2">Anti-sigma K factor RskA C-terminal domain-containing protein</fullName>
    </recommendedName>
</protein>
<feature type="chain" id="PRO_5007574692" description="Anti-sigma K factor RskA C-terminal domain-containing protein" evidence="1">
    <location>
        <begin position="22"/>
        <end position="296"/>
    </location>
</feature>
<comment type="caution">
    <text evidence="3">The sequence shown here is derived from an EMBL/GenBank/DDBJ whole genome shotgun (WGS) entry which is preliminary data.</text>
</comment>
<name>A0A150XHE3_9BACT</name>
<dbReference type="InterPro" id="IPR018764">
    <property type="entry name" value="RskA_C"/>
</dbReference>
<keyword evidence="4" id="KW-1185">Reference proteome</keyword>
<dbReference type="AlphaFoldDB" id="A0A150XHE3"/>
<keyword evidence="1" id="KW-0732">Signal</keyword>
<dbReference type="EMBL" id="LRPC01000001">
    <property type="protein sequence ID" value="KYG78114.1"/>
    <property type="molecule type" value="Genomic_DNA"/>
</dbReference>
<dbReference type="Pfam" id="PF10099">
    <property type="entry name" value="RskA_C"/>
    <property type="match status" value="1"/>
</dbReference>
<organism evidence="3 4">
    <name type="scientific">Roseivirga spongicola</name>
    <dbReference type="NCBI Taxonomy" id="333140"/>
    <lineage>
        <taxon>Bacteria</taxon>
        <taxon>Pseudomonadati</taxon>
        <taxon>Bacteroidota</taxon>
        <taxon>Cytophagia</taxon>
        <taxon>Cytophagales</taxon>
        <taxon>Roseivirgaceae</taxon>
        <taxon>Roseivirga</taxon>
    </lineage>
</organism>
<dbReference type="Proteomes" id="UP000075606">
    <property type="component" value="Unassembled WGS sequence"/>
</dbReference>
<feature type="signal peptide" evidence="1">
    <location>
        <begin position="1"/>
        <end position="21"/>
    </location>
</feature>
<dbReference type="PROSITE" id="PS51257">
    <property type="entry name" value="PROKAR_LIPOPROTEIN"/>
    <property type="match status" value="1"/>
</dbReference>
<dbReference type="GO" id="GO:0005886">
    <property type="term" value="C:plasma membrane"/>
    <property type="evidence" value="ECO:0007669"/>
    <property type="project" value="InterPro"/>
</dbReference>
<accession>A0A150XHE3</accession>
<evidence type="ECO:0000313" key="3">
    <source>
        <dbReference type="EMBL" id="KYG78114.1"/>
    </source>
</evidence>
<evidence type="ECO:0000259" key="2">
    <source>
        <dbReference type="Pfam" id="PF10099"/>
    </source>
</evidence>
<sequence length="296" mass="30541">MKKTLFYFLPALLLLVVGCNDDDASASSNLTLSIQGLEDLGSSAAYEGWIIVDGSPVSTGVFTVNAGGEMSETSFNVNAEDLAAATKFVLTVEPVPDNDPAPSDQKLLAGDFSATSANLSTGVAPALGSFNNASGMLFLRTPTDETNGNNGNDENGVWFGTPGAPPTAGLNLPTLPVGWAYEGWVIGDAGPISTGTFTEFDTQDDSNVYSGTENNVGPPIPGEDFFNNAPAGETFPLDVRGRTVVISVEPVPDNAEAPFLLKPLTAVVPTDATTAPATHSFSFNSAGVPTGTATRN</sequence>
<reference evidence="3 4" key="1">
    <citation type="submission" date="2016-01" db="EMBL/GenBank/DDBJ databases">
        <title>Genome sequencing of Roseivirga spongicola UST030701-084.</title>
        <authorList>
            <person name="Selvaratnam C."/>
            <person name="Thevarajoo S."/>
            <person name="Goh K.M."/>
            <person name="Ee R."/>
            <person name="Chan K.-G."/>
            <person name="Chong C.S."/>
        </authorList>
    </citation>
    <scope>NUCLEOTIDE SEQUENCE [LARGE SCALE GENOMIC DNA]</scope>
    <source>
        <strain evidence="3 4">UST030701-084</strain>
    </source>
</reference>
<dbReference type="OrthoDB" id="1115036at2"/>
<evidence type="ECO:0000256" key="1">
    <source>
        <dbReference type="SAM" id="SignalP"/>
    </source>
</evidence>
<gene>
    <name evidence="3" type="ORF">AWW68_04925</name>
</gene>
<proteinExistence type="predicted"/>
<feature type="domain" description="Anti-sigma K factor RskA C-terminal" evidence="2">
    <location>
        <begin position="29"/>
        <end position="103"/>
    </location>
</feature>
<evidence type="ECO:0000313" key="4">
    <source>
        <dbReference type="Proteomes" id="UP000075606"/>
    </source>
</evidence>
<dbReference type="STRING" id="333140.AWW68_04925"/>
<dbReference type="RefSeq" id="WP_068217205.1">
    <property type="nucleotide sequence ID" value="NZ_LRPC01000001.1"/>
</dbReference>